<dbReference type="AlphaFoldDB" id="A0A6P1M2G8"/>
<dbReference type="KEGG" id="taer:GT409_00765"/>
<feature type="signal peptide" evidence="1">
    <location>
        <begin position="1"/>
        <end position="23"/>
    </location>
</feature>
<evidence type="ECO:0000313" key="3">
    <source>
        <dbReference type="Proteomes" id="UP000464954"/>
    </source>
</evidence>
<sequence>MTSIRRTKQYASTLLLAAFACQGASLDKAWDEVEYVNYRGAYPLFEQEFRNTPESSEALFGMALCLHYRQPDVAGDKAEAERLYKQLIDQTAEAPGPWRLPAMLNLAQLYGQIDYISDTRRPEKAIELYDQILDEFPDSPLATQALLYRSSLELDEMNPEKARDTAARLRRRAEARPDDPYLYNLWRMVAMASEHPLNQPAEAIDAYRKAEQAGLPPNSRKDILFWRIANLAERINRNDLAIHYYRKIAEELKHTNFAYEASLRLAALEAQTEVAP</sequence>
<reference evidence="2 3" key="1">
    <citation type="submission" date="2020-01" db="EMBL/GenBank/DDBJ databases">
        <title>Ponticoccus aerotolerans gen. nov., sp. nov., an anaerobic bacterium and proposal of Ponticoccusceae fam. nov., Ponticoccusles ord. nov. and Ponticoccuse classis nov. in the phylum Kiritimatiellaeota.</title>
        <authorList>
            <person name="Zhou L.Y."/>
            <person name="Du Z.J."/>
        </authorList>
    </citation>
    <scope>NUCLEOTIDE SEQUENCE [LARGE SCALE GENOMIC DNA]</scope>
    <source>
        <strain evidence="2 3">S-5007</strain>
    </source>
</reference>
<dbReference type="SUPFAM" id="SSF81901">
    <property type="entry name" value="HCP-like"/>
    <property type="match status" value="1"/>
</dbReference>
<dbReference type="EMBL" id="CP047593">
    <property type="protein sequence ID" value="QHI68041.1"/>
    <property type="molecule type" value="Genomic_DNA"/>
</dbReference>
<keyword evidence="1" id="KW-0732">Signal</keyword>
<dbReference type="Pfam" id="PF13432">
    <property type="entry name" value="TPR_16"/>
    <property type="match status" value="2"/>
</dbReference>
<evidence type="ECO:0000256" key="1">
    <source>
        <dbReference type="SAM" id="SignalP"/>
    </source>
</evidence>
<evidence type="ECO:0000313" key="2">
    <source>
        <dbReference type="EMBL" id="QHI68041.1"/>
    </source>
</evidence>
<keyword evidence="3" id="KW-1185">Reference proteome</keyword>
<feature type="chain" id="PRO_5026654427" evidence="1">
    <location>
        <begin position="24"/>
        <end position="276"/>
    </location>
</feature>
<dbReference type="Proteomes" id="UP000464954">
    <property type="component" value="Chromosome"/>
</dbReference>
<protein>
    <submittedName>
        <fullName evidence="2">Tetratricopeptide repeat protein</fullName>
    </submittedName>
</protein>
<organism evidence="2 3">
    <name type="scientific">Tichowtungia aerotolerans</name>
    <dbReference type="NCBI Taxonomy" id="2697043"/>
    <lineage>
        <taxon>Bacteria</taxon>
        <taxon>Pseudomonadati</taxon>
        <taxon>Kiritimatiellota</taxon>
        <taxon>Tichowtungiia</taxon>
        <taxon>Tichowtungiales</taxon>
        <taxon>Tichowtungiaceae</taxon>
        <taxon>Tichowtungia</taxon>
    </lineage>
</organism>
<proteinExistence type="predicted"/>
<gene>
    <name evidence="2" type="ORF">GT409_00765</name>
</gene>
<dbReference type="PROSITE" id="PS51257">
    <property type="entry name" value="PROKAR_LIPOPROTEIN"/>
    <property type="match status" value="1"/>
</dbReference>
<dbReference type="RefSeq" id="WP_160626075.1">
    <property type="nucleotide sequence ID" value="NZ_CP047593.1"/>
</dbReference>
<accession>A0A6P1M2G8</accession>
<dbReference type="InterPro" id="IPR011990">
    <property type="entry name" value="TPR-like_helical_dom_sf"/>
</dbReference>
<dbReference type="Gene3D" id="1.25.40.10">
    <property type="entry name" value="Tetratricopeptide repeat domain"/>
    <property type="match status" value="1"/>
</dbReference>
<name>A0A6P1M2G8_9BACT</name>